<feature type="transmembrane region" description="Helical" evidence="2">
    <location>
        <begin position="153"/>
        <end position="180"/>
    </location>
</feature>
<feature type="transmembrane region" description="Helical" evidence="2">
    <location>
        <begin position="200"/>
        <end position="219"/>
    </location>
</feature>
<sequence length="287" mass="30425">MAVTYTCPHCDAAIKTPAAVPAGRRVKCPKCEQGFVPVAADEPAPTAGAGTFNFKDDDGGKKKKPDAGGFKFSDDPKKKPARPKDDGAKPPPPAPASAKPKVDEDDDEDAESIKRGYGVAQETDEEKMKAEQAKVKFGEVQDKYKKSAKGPAVGLMVMPANLMTGAGLIAAAAGLVFFVIGMWPLVFSDAPVGDEEFDDSILTMFLGFMVFLWGAFICFGASQMSDLGNYAFATAGAVMAIPLLVGIYGVVMLQDAKVKEGFAETEGGPEDEEESDDDEDDDDEDDD</sequence>
<evidence type="ECO:0000256" key="1">
    <source>
        <dbReference type="SAM" id="MobiDB-lite"/>
    </source>
</evidence>
<organism evidence="3 4">
    <name type="scientific">Urbifossiella limnaea</name>
    <dbReference type="NCBI Taxonomy" id="2528023"/>
    <lineage>
        <taxon>Bacteria</taxon>
        <taxon>Pseudomonadati</taxon>
        <taxon>Planctomycetota</taxon>
        <taxon>Planctomycetia</taxon>
        <taxon>Gemmatales</taxon>
        <taxon>Gemmataceae</taxon>
        <taxon>Urbifossiella</taxon>
    </lineage>
</organism>
<evidence type="ECO:0000313" key="4">
    <source>
        <dbReference type="Proteomes" id="UP000319576"/>
    </source>
</evidence>
<dbReference type="RefSeq" id="WP_145242608.1">
    <property type="nucleotide sequence ID" value="NZ_CP036273.1"/>
</dbReference>
<dbReference type="AlphaFoldDB" id="A0A517XYS8"/>
<feature type="region of interest" description="Disordered" evidence="1">
    <location>
        <begin position="261"/>
        <end position="287"/>
    </location>
</feature>
<keyword evidence="2" id="KW-0472">Membrane</keyword>
<gene>
    <name evidence="3" type="ORF">ETAA1_46640</name>
</gene>
<feature type="transmembrane region" description="Helical" evidence="2">
    <location>
        <begin position="231"/>
        <end position="251"/>
    </location>
</feature>
<feature type="compositionally biased region" description="Acidic residues" evidence="1">
    <location>
        <begin position="267"/>
        <end position="287"/>
    </location>
</feature>
<keyword evidence="2" id="KW-1133">Transmembrane helix</keyword>
<reference evidence="3 4" key="1">
    <citation type="submission" date="2019-02" db="EMBL/GenBank/DDBJ databases">
        <title>Deep-cultivation of Planctomycetes and their phenomic and genomic characterization uncovers novel biology.</title>
        <authorList>
            <person name="Wiegand S."/>
            <person name="Jogler M."/>
            <person name="Boedeker C."/>
            <person name="Pinto D."/>
            <person name="Vollmers J."/>
            <person name="Rivas-Marin E."/>
            <person name="Kohn T."/>
            <person name="Peeters S.H."/>
            <person name="Heuer A."/>
            <person name="Rast P."/>
            <person name="Oberbeckmann S."/>
            <person name="Bunk B."/>
            <person name="Jeske O."/>
            <person name="Meyerdierks A."/>
            <person name="Storesund J.E."/>
            <person name="Kallscheuer N."/>
            <person name="Luecker S."/>
            <person name="Lage O.M."/>
            <person name="Pohl T."/>
            <person name="Merkel B.J."/>
            <person name="Hornburger P."/>
            <person name="Mueller R.-W."/>
            <person name="Bruemmer F."/>
            <person name="Labrenz M."/>
            <person name="Spormann A.M."/>
            <person name="Op den Camp H."/>
            <person name="Overmann J."/>
            <person name="Amann R."/>
            <person name="Jetten M.S.M."/>
            <person name="Mascher T."/>
            <person name="Medema M.H."/>
            <person name="Devos D.P."/>
            <person name="Kaster A.-K."/>
            <person name="Ovreas L."/>
            <person name="Rohde M."/>
            <person name="Galperin M.Y."/>
            <person name="Jogler C."/>
        </authorList>
    </citation>
    <scope>NUCLEOTIDE SEQUENCE [LARGE SCALE GENOMIC DNA]</scope>
    <source>
        <strain evidence="3 4">ETA_A1</strain>
    </source>
</reference>
<dbReference type="OrthoDB" id="207848at2"/>
<proteinExistence type="predicted"/>
<keyword evidence="2" id="KW-0812">Transmembrane</keyword>
<feature type="compositionally biased region" description="Basic and acidic residues" evidence="1">
    <location>
        <begin position="72"/>
        <end position="88"/>
    </location>
</feature>
<protein>
    <submittedName>
        <fullName evidence="3">Uncharacterized protein</fullName>
    </submittedName>
</protein>
<keyword evidence="4" id="KW-1185">Reference proteome</keyword>
<name>A0A517XYS8_9BACT</name>
<dbReference type="EMBL" id="CP036273">
    <property type="protein sequence ID" value="QDU22680.1"/>
    <property type="molecule type" value="Genomic_DNA"/>
</dbReference>
<accession>A0A517XYS8</accession>
<evidence type="ECO:0000256" key="2">
    <source>
        <dbReference type="SAM" id="Phobius"/>
    </source>
</evidence>
<dbReference type="KEGG" id="uli:ETAA1_46640"/>
<evidence type="ECO:0000313" key="3">
    <source>
        <dbReference type="EMBL" id="QDU22680.1"/>
    </source>
</evidence>
<dbReference type="Proteomes" id="UP000319576">
    <property type="component" value="Chromosome"/>
</dbReference>
<feature type="region of interest" description="Disordered" evidence="1">
    <location>
        <begin position="40"/>
        <end position="111"/>
    </location>
</feature>